<keyword evidence="3" id="KW-1003">Cell membrane</keyword>
<feature type="domain" description="ABC transmembrane type-1" evidence="8">
    <location>
        <begin position="92"/>
        <end position="276"/>
    </location>
</feature>
<reference evidence="9 10" key="1">
    <citation type="submission" date="2017-04" db="EMBL/GenBank/DDBJ databases">
        <authorList>
            <person name="Afonso C.L."/>
            <person name="Miller P.J."/>
            <person name="Scott M.A."/>
            <person name="Spackman E."/>
            <person name="Goraichik I."/>
            <person name="Dimitrov K.M."/>
            <person name="Suarez D.L."/>
            <person name="Swayne D.E."/>
        </authorList>
    </citation>
    <scope>NUCLEOTIDE SEQUENCE [LARGE SCALE GENOMIC DNA]</scope>
    <source>
        <strain evidence="9">LMG 28154</strain>
    </source>
</reference>
<evidence type="ECO:0000256" key="6">
    <source>
        <dbReference type="ARBA" id="ARBA00023136"/>
    </source>
</evidence>
<dbReference type="Gene3D" id="1.10.3720.10">
    <property type="entry name" value="MetI-like"/>
    <property type="match status" value="2"/>
</dbReference>
<dbReference type="InterPro" id="IPR000515">
    <property type="entry name" value="MetI-like"/>
</dbReference>
<dbReference type="CDD" id="cd06261">
    <property type="entry name" value="TM_PBP2"/>
    <property type="match status" value="2"/>
</dbReference>
<feature type="transmembrane region" description="Helical" evidence="7">
    <location>
        <begin position="485"/>
        <end position="507"/>
    </location>
</feature>
<feature type="transmembrane region" description="Helical" evidence="7">
    <location>
        <begin position="134"/>
        <end position="156"/>
    </location>
</feature>
<feature type="transmembrane region" description="Helical" evidence="7">
    <location>
        <begin position="42"/>
        <end position="61"/>
    </location>
</feature>
<feature type="transmembrane region" description="Helical" evidence="7">
    <location>
        <begin position="162"/>
        <end position="184"/>
    </location>
</feature>
<dbReference type="AlphaFoldDB" id="A0A238H6G3"/>
<name>A0A238H6G3_9BURK</name>
<keyword evidence="5 7" id="KW-1133">Transmembrane helix</keyword>
<feature type="transmembrane region" description="Helical" evidence="7">
    <location>
        <begin position="422"/>
        <end position="441"/>
    </location>
</feature>
<feature type="transmembrane region" description="Helical" evidence="7">
    <location>
        <begin position="100"/>
        <end position="122"/>
    </location>
</feature>
<evidence type="ECO:0000256" key="1">
    <source>
        <dbReference type="ARBA" id="ARBA00004651"/>
    </source>
</evidence>
<evidence type="ECO:0000313" key="9">
    <source>
        <dbReference type="EMBL" id="SMG00808.1"/>
    </source>
</evidence>
<protein>
    <submittedName>
        <fullName evidence="9">Alkanesulfonates transport system permease protein</fullName>
    </submittedName>
</protein>
<keyword evidence="2 7" id="KW-0813">Transport</keyword>
<evidence type="ECO:0000256" key="7">
    <source>
        <dbReference type="RuleBase" id="RU363032"/>
    </source>
</evidence>
<evidence type="ECO:0000256" key="2">
    <source>
        <dbReference type="ARBA" id="ARBA00022448"/>
    </source>
</evidence>
<feature type="transmembrane region" description="Helical" evidence="7">
    <location>
        <begin position="519"/>
        <end position="538"/>
    </location>
</feature>
<feature type="transmembrane region" description="Helical" evidence="7">
    <location>
        <begin position="309"/>
        <end position="327"/>
    </location>
</feature>
<proteinExistence type="inferred from homology"/>
<keyword evidence="4 7" id="KW-0812">Transmembrane</keyword>
<feature type="transmembrane region" description="Helical" evidence="7">
    <location>
        <begin position="366"/>
        <end position="384"/>
    </location>
</feature>
<evidence type="ECO:0000259" key="8">
    <source>
        <dbReference type="PROSITE" id="PS50928"/>
    </source>
</evidence>
<dbReference type="PROSITE" id="PS50928">
    <property type="entry name" value="ABC_TM1"/>
    <property type="match status" value="2"/>
</dbReference>
<feature type="transmembrane region" description="Helical" evidence="7">
    <location>
        <begin position="396"/>
        <end position="416"/>
    </location>
</feature>
<feature type="domain" description="ABC transmembrane type-1" evidence="8">
    <location>
        <begin position="356"/>
        <end position="537"/>
    </location>
</feature>
<organism evidence="9 10">
    <name type="scientific">Burkholderia singularis</name>
    <dbReference type="NCBI Taxonomy" id="1503053"/>
    <lineage>
        <taxon>Bacteria</taxon>
        <taxon>Pseudomonadati</taxon>
        <taxon>Pseudomonadota</taxon>
        <taxon>Betaproteobacteria</taxon>
        <taxon>Burkholderiales</taxon>
        <taxon>Burkholderiaceae</taxon>
        <taxon>Burkholderia</taxon>
        <taxon>pseudomallei group</taxon>
    </lineage>
</organism>
<dbReference type="RefSeq" id="WP_218192423.1">
    <property type="nucleotide sequence ID" value="NZ_FXAN01000061.1"/>
</dbReference>
<keyword evidence="6 7" id="KW-0472">Membrane</keyword>
<dbReference type="GO" id="GO:0055085">
    <property type="term" value="P:transmembrane transport"/>
    <property type="evidence" value="ECO:0007669"/>
    <property type="project" value="InterPro"/>
</dbReference>
<evidence type="ECO:0000256" key="5">
    <source>
        <dbReference type="ARBA" id="ARBA00022989"/>
    </source>
</evidence>
<gene>
    <name evidence="9" type="ORF">BSIN_0458</name>
</gene>
<dbReference type="SUPFAM" id="SSF161098">
    <property type="entry name" value="MetI-like"/>
    <property type="match status" value="2"/>
</dbReference>
<evidence type="ECO:0000313" key="10">
    <source>
        <dbReference type="Proteomes" id="UP000198460"/>
    </source>
</evidence>
<feature type="transmembrane region" description="Helical" evidence="7">
    <location>
        <begin position="205"/>
        <end position="233"/>
    </location>
</feature>
<dbReference type="Pfam" id="PF00528">
    <property type="entry name" value="BPD_transp_1"/>
    <property type="match status" value="2"/>
</dbReference>
<accession>A0A238H6G3</accession>
<dbReference type="EMBL" id="FXAN01000061">
    <property type="protein sequence ID" value="SMG00808.1"/>
    <property type="molecule type" value="Genomic_DNA"/>
</dbReference>
<feature type="transmembrane region" description="Helical" evidence="7">
    <location>
        <begin position="462"/>
        <end position="479"/>
    </location>
</feature>
<evidence type="ECO:0000256" key="3">
    <source>
        <dbReference type="ARBA" id="ARBA00022475"/>
    </source>
</evidence>
<dbReference type="PANTHER" id="PTHR30151">
    <property type="entry name" value="ALKANE SULFONATE ABC TRANSPORTER-RELATED, MEMBRANE SUBUNIT"/>
    <property type="match status" value="1"/>
</dbReference>
<comment type="similarity">
    <text evidence="7">Belongs to the binding-protein-dependent transport system permease family.</text>
</comment>
<evidence type="ECO:0000256" key="4">
    <source>
        <dbReference type="ARBA" id="ARBA00022692"/>
    </source>
</evidence>
<sequence length="551" mass="58780">MARSSEPIVSMRAVPLRLAGAARVYTPQTQSRAAGRVARALAGWRALSGAALPVLWIALWWHAAHRHWMSPQILPTPELVWHTAIELASDNLFAQLAVSLMRLAIGFAAGVVAGIALGALMGRSRLAHELVSPLFYAFAQIPTLAWLPLLMVVLGIGEALKIALIVKAVLVPVAVHTQFGIRTVPPRLAEIAAVARLPRHTTWRLLIAPAALPPIMTGLRIALAQGWLTLIAVELLASSEGIGYLMVWGRQMFQLDIVFVCIATIGVTGFALDDVLRRLDARIVRWPRTALAEHASGAPRGALARLNGAILPAVLVAVWAVCAHWQWVDARLLPAPSAVFAGTWRDLTSGALPVPLAHTLLRALEGLALGALAGTGVGVALGLVRWLGRAVAPTLAALRQVAIFAWIPLLTAWAGIDELGKVIFVALAAFFPMSVAAQRAVENLSPQLTEVAHTLRLSTRQRLVAFVLPSIAPGLFAGLRLALIYAWLGAIGAEYFMPSGVGIGSFMLDAQQLFRMDRLLSAAVIVGALGAALGWLGGRLETMATRWRGPS</sequence>
<comment type="subcellular location">
    <subcellularLocation>
        <location evidence="1 7">Cell membrane</location>
        <topology evidence="1 7">Multi-pass membrane protein</topology>
    </subcellularLocation>
</comment>
<dbReference type="InterPro" id="IPR035906">
    <property type="entry name" value="MetI-like_sf"/>
</dbReference>
<dbReference type="PANTHER" id="PTHR30151:SF38">
    <property type="entry name" value="ALIPHATIC SULFONATES TRANSPORT PERMEASE PROTEIN SSUC-RELATED"/>
    <property type="match status" value="1"/>
</dbReference>
<dbReference type="GO" id="GO:0005886">
    <property type="term" value="C:plasma membrane"/>
    <property type="evidence" value="ECO:0007669"/>
    <property type="project" value="UniProtKB-SubCell"/>
</dbReference>
<dbReference type="Proteomes" id="UP000198460">
    <property type="component" value="Unassembled WGS sequence"/>
</dbReference>
<feature type="transmembrane region" description="Helical" evidence="7">
    <location>
        <begin position="253"/>
        <end position="272"/>
    </location>
</feature>